<dbReference type="GO" id="GO:0016757">
    <property type="term" value="F:glycosyltransferase activity"/>
    <property type="evidence" value="ECO:0007669"/>
    <property type="project" value="UniProtKB-UniRule"/>
</dbReference>
<dbReference type="EC" id="2.4.1.-" evidence="6"/>
<evidence type="ECO:0000256" key="3">
    <source>
        <dbReference type="ARBA" id="ARBA00022676"/>
    </source>
</evidence>
<evidence type="ECO:0000313" key="8">
    <source>
        <dbReference type="Proteomes" id="UP000046392"/>
    </source>
</evidence>
<comment type="subcellular location">
    <subcellularLocation>
        <location evidence="1">Membrane</location>
        <topology evidence="1">Single-pass membrane protein</topology>
    </subcellularLocation>
</comment>
<evidence type="ECO:0000256" key="5">
    <source>
        <dbReference type="ARBA" id="ARBA00023136"/>
    </source>
</evidence>
<comment type="similarity">
    <text evidence="2 6">Belongs to the glycosyltransferase 92 family.</text>
</comment>
<dbReference type="Pfam" id="PF01697">
    <property type="entry name" value="Glyco_transf_92"/>
    <property type="match status" value="1"/>
</dbReference>
<accession>A0A0N5BAI2</accession>
<organism evidence="8 9">
    <name type="scientific">Strongyloides papillosus</name>
    <name type="common">Intestinal threadworm</name>
    <dbReference type="NCBI Taxonomy" id="174720"/>
    <lineage>
        <taxon>Eukaryota</taxon>
        <taxon>Metazoa</taxon>
        <taxon>Ecdysozoa</taxon>
        <taxon>Nematoda</taxon>
        <taxon>Chromadorea</taxon>
        <taxon>Rhabditida</taxon>
        <taxon>Tylenchina</taxon>
        <taxon>Panagrolaimomorpha</taxon>
        <taxon>Strongyloidoidea</taxon>
        <taxon>Strongyloididae</taxon>
        <taxon>Strongyloides</taxon>
    </lineage>
</organism>
<dbReference type="InterPro" id="IPR008166">
    <property type="entry name" value="Glyco_transf_92"/>
</dbReference>
<sequence length="399" mass="48325">MLHIHRRLFYSLIIFCFLIIYSDGAKHNKGLNKINRLKNNNKYRLLQHRNSEYLYLWKFYAIPNNYLQAKKGTILGIYLRQCFNRKNKNHFYISSNNKSYYAQNNQYNTIVCKKWREEKNVRIMIYYRSLSRDVFELLKYYEKLKIVYLIPSPIFPRNDPMQKFVATSDGMGPLFFNDCMYRNNTNYLTVMDIDEYFHIFDEQSRKKGLLEFVRKKANQYPMIGFFNFQSYYMSYINKKVDDSFNFATEGLLTFDYPNKIGKSIILTSKISYPNYHIPSFKKLKDGYTFPKNEGILLHARPNYIFKNVKSKDKIQFLGGPEKLKFNSEYRTLRKNLNKTLVFKYKRTVISNRCILKNKKKSEHYCNWNIEECRKQIDLLENWIYTSEKSKNYQEYVKFK</sequence>
<evidence type="ECO:0000256" key="1">
    <source>
        <dbReference type="ARBA" id="ARBA00004167"/>
    </source>
</evidence>
<dbReference type="PANTHER" id="PTHR47024">
    <property type="entry name" value="BIOFILM ABSENT ON HEAD (AFTER YERSINIA EXPOSURE)-RELATED"/>
    <property type="match status" value="1"/>
</dbReference>
<keyword evidence="7" id="KW-0732">Signal</keyword>
<evidence type="ECO:0000256" key="4">
    <source>
        <dbReference type="ARBA" id="ARBA00022679"/>
    </source>
</evidence>
<keyword evidence="3 6" id="KW-0328">Glycosyltransferase</keyword>
<keyword evidence="5" id="KW-0472">Membrane</keyword>
<dbReference type="WBParaSite" id="SPAL_0000304950.1">
    <property type="protein sequence ID" value="SPAL_0000304950.1"/>
    <property type="gene ID" value="SPAL_0000304950"/>
</dbReference>
<keyword evidence="8" id="KW-1185">Reference proteome</keyword>
<name>A0A0N5BAI2_STREA</name>
<dbReference type="PANTHER" id="PTHR47024:SF1">
    <property type="entry name" value="GLYCOSYLTRANSFERASE FAMILY 92 PROTEIN"/>
    <property type="match status" value="1"/>
</dbReference>
<reference evidence="9" key="1">
    <citation type="submission" date="2017-02" db="UniProtKB">
        <authorList>
            <consortium name="WormBaseParasite"/>
        </authorList>
    </citation>
    <scope>IDENTIFICATION</scope>
</reference>
<feature type="chain" id="PRO_5005894073" description="Glycosyltransferase family 92 protein" evidence="7">
    <location>
        <begin position="25"/>
        <end position="399"/>
    </location>
</feature>
<dbReference type="Proteomes" id="UP000046392">
    <property type="component" value="Unplaced"/>
</dbReference>
<protein>
    <recommendedName>
        <fullName evidence="6">Glycosyltransferase family 92 protein</fullName>
        <ecNumber evidence="6">2.4.1.-</ecNumber>
    </recommendedName>
</protein>
<proteinExistence type="inferred from homology"/>
<evidence type="ECO:0000256" key="2">
    <source>
        <dbReference type="ARBA" id="ARBA00007647"/>
    </source>
</evidence>
<feature type="signal peptide" evidence="7">
    <location>
        <begin position="1"/>
        <end position="24"/>
    </location>
</feature>
<evidence type="ECO:0000313" key="9">
    <source>
        <dbReference type="WBParaSite" id="SPAL_0000304950.1"/>
    </source>
</evidence>
<evidence type="ECO:0000256" key="7">
    <source>
        <dbReference type="SAM" id="SignalP"/>
    </source>
</evidence>
<dbReference type="AlphaFoldDB" id="A0A0N5BAI2"/>
<dbReference type="GO" id="GO:0016020">
    <property type="term" value="C:membrane"/>
    <property type="evidence" value="ECO:0007669"/>
    <property type="project" value="UniProtKB-SubCell"/>
</dbReference>
<evidence type="ECO:0000256" key="6">
    <source>
        <dbReference type="RuleBase" id="RU366017"/>
    </source>
</evidence>
<keyword evidence="4 6" id="KW-0808">Transferase</keyword>